<evidence type="ECO:0000313" key="1">
    <source>
        <dbReference type="EMBL" id="MFC6759817.1"/>
    </source>
</evidence>
<reference evidence="2" key="1">
    <citation type="journal article" date="2019" name="Int. J. Syst. Evol. Microbiol.">
        <title>The Global Catalogue of Microorganisms (GCM) 10K type strain sequencing project: providing services to taxonomists for standard genome sequencing and annotation.</title>
        <authorList>
            <consortium name="The Broad Institute Genomics Platform"/>
            <consortium name="The Broad Institute Genome Sequencing Center for Infectious Disease"/>
            <person name="Wu L."/>
            <person name="Ma J."/>
        </authorList>
    </citation>
    <scope>NUCLEOTIDE SEQUENCE [LARGE SCALE GENOMIC DNA]</scope>
    <source>
        <strain evidence="2">CCUG 66188</strain>
    </source>
</reference>
<protein>
    <submittedName>
        <fullName evidence="1">Uncharacterized protein</fullName>
    </submittedName>
</protein>
<keyword evidence="2" id="KW-1185">Reference proteome</keyword>
<dbReference type="Proteomes" id="UP001596353">
    <property type="component" value="Unassembled WGS sequence"/>
</dbReference>
<gene>
    <name evidence="1" type="ORF">ACFQFQ_10450</name>
</gene>
<accession>A0ABW2B2L7</accession>
<dbReference type="EMBL" id="JBHSWG010000001">
    <property type="protein sequence ID" value="MFC6759817.1"/>
    <property type="molecule type" value="Genomic_DNA"/>
</dbReference>
<evidence type="ECO:0000313" key="2">
    <source>
        <dbReference type="Proteomes" id="UP001596353"/>
    </source>
</evidence>
<proteinExistence type="predicted"/>
<comment type="caution">
    <text evidence="1">The sequence shown here is derived from an EMBL/GenBank/DDBJ whole genome shotgun (WGS) entry which is preliminary data.</text>
</comment>
<organism evidence="1 2">
    <name type="scientific">Sulfitobacter porphyrae</name>
    <dbReference type="NCBI Taxonomy" id="1246864"/>
    <lineage>
        <taxon>Bacteria</taxon>
        <taxon>Pseudomonadati</taxon>
        <taxon>Pseudomonadota</taxon>
        <taxon>Alphaproteobacteria</taxon>
        <taxon>Rhodobacterales</taxon>
        <taxon>Roseobacteraceae</taxon>
        <taxon>Sulfitobacter</taxon>
    </lineage>
</organism>
<sequence length="48" mass="5293">MTSVAVPQAGWYEVEATYFQRKGSACLLMDWGQSGNMEPVPDSAFAHK</sequence>
<name>A0ABW2B2L7_9RHOB</name>